<evidence type="ECO:0000256" key="2">
    <source>
        <dbReference type="ARBA" id="ARBA00006742"/>
    </source>
</evidence>
<dbReference type="PANTHER" id="PTHR33909">
    <property type="entry name" value="SEC TRANSLOCON ACCESSORY COMPLEX SUBUNIT YAJC"/>
    <property type="match status" value="1"/>
</dbReference>
<feature type="transmembrane region" description="Helical" evidence="10">
    <location>
        <begin position="12"/>
        <end position="36"/>
    </location>
</feature>
<keyword evidence="5 10" id="KW-0812">Transmembrane</keyword>
<dbReference type="GO" id="GO:0005886">
    <property type="term" value="C:plasma membrane"/>
    <property type="evidence" value="ECO:0007669"/>
    <property type="project" value="UniProtKB-SubCell"/>
</dbReference>
<keyword evidence="12" id="KW-1185">Reference proteome</keyword>
<accession>A0A2K4ZDH5</accession>
<dbReference type="SMART" id="SM01323">
    <property type="entry name" value="YajC"/>
    <property type="match status" value="1"/>
</dbReference>
<dbReference type="OrthoDB" id="9800132at2"/>
<comment type="similarity">
    <text evidence="2">Belongs to the YajC family.</text>
</comment>
<evidence type="ECO:0000256" key="10">
    <source>
        <dbReference type="SAM" id="Phobius"/>
    </source>
</evidence>
<keyword evidence="3" id="KW-0813">Transport</keyword>
<sequence length="106" mass="11497">MGILLDAAPDPAAGGISLISMVLMYAVVIGAMWFFLMRPQSKEKKRVAAMISALEIGDCVLTTSGFYGIVIDINDDMVIVEFGSNKNCRIPMEKSAINRVEKPGEN</sequence>
<evidence type="ECO:0000256" key="7">
    <source>
        <dbReference type="ARBA" id="ARBA00022989"/>
    </source>
</evidence>
<dbReference type="EMBL" id="OFSM01000005">
    <property type="protein sequence ID" value="SOY28500.1"/>
    <property type="molecule type" value="Genomic_DNA"/>
</dbReference>
<dbReference type="NCBIfam" id="TIGR00739">
    <property type="entry name" value="yajC"/>
    <property type="match status" value="1"/>
</dbReference>
<evidence type="ECO:0000313" key="12">
    <source>
        <dbReference type="Proteomes" id="UP000236311"/>
    </source>
</evidence>
<evidence type="ECO:0000256" key="5">
    <source>
        <dbReference type="ARBA" id="ARBA00022692"/>
    </source>
</evidence>
<keyword evidence="4" id="KW-1003">Cell membrane</keyword>
<evidence type="ECO:0000256" key="4">
    <source>
        <dbReference type="ARBA" id="ARBA00022475"/>
    </source>
</evidence>
<dbReference type="PRINTS" id="PR01853">
    <property type="entry name" value="YAJCTRNLCASE"/>
</dbReference>
<keyword evidence="6" id="KW-0653">Protein transport</keyword>
<evidence type="ECO:0000313" key="11">
    <source>
        <dbReference type="EMBL" id="SOY28500.1"/>
    </source>
</evidence>
<name>A0A2K4ZDH5_9FIRM</name>
<gene>
    <name evidence="11" type="ORF">AMURIS_01209</name>
</gene>
<keyword evidence="8" id="KW-0811">Translocation</keyword>
<evidence type="ECO:0000256" key="3">
    <source>
        <dbReference type="ARBA" id="ARBA00022448"/>
    </source>
</evidence>
<dbReference type="PANTHER" id="PTHR33909:SF1">
    <property type="entry name" value="SEC TRANSLOCON ACCESSORY COMPLEX SUBUNIT YAJC"/>
    <property type="match status" value="1"/>
</dbReference>
<keyword evidence="7 10" id="KW-1133">Transmembrane helix</keyword>
<dbReference type="GO" id="GO:0015031">
    <property type="term" value="P:protein transport"/>
    <property type="evidence" value="ECO:0007669"/>
    <property type="project" value="UniProtKB-KW"/>
</dbReference>
<comment type="subcellular location">
    <subcellularLocation>
        <location evidence="1">Cell membrane</location>
        <topology evidence="1">Single-pass membrane protein</topology>
    </subcellularLocation>
</comment>
<evidence type="ECO:0000256" key="8">
    <source>
        <dbReference type="ARBA" id="ARBA00023010"/>
    </source>
</evidence>
<dbReference type="Pfam" id="PF02699">
    <property type="entry name" value="YajC"/>
    <property type="match status" value="1"/>
</dbReference>
<reference evidence="11 12" key="1">
    <citation type="submission" date="2018-01" db="EMBL/GenBank/DDBJ databases">
        <authorList>
            <person name="Gaut B.S."/>
            <person name="Morton B.R."/>
            <person name="Clegg M.T."/>
            <person name="Duvall M.R."/>
        </authorList>
    </citation>
    <scope>NUCLEOTIDE SEQUENCE [LARGE SCALE GENOMIC DNA]</scope>
    <source>
        <strain evidence="11">GP69</strain>
    </source>
</reference>
<dbReference type="RefSeq" id="WP_103238709.1">
    <property type="nucleotide sequence ID" value="NZ_JANJZD010000005.1"/>
</dbReference>
<organism evidence="11 12">
    <name type="scientific">Acetatifactor muris</name>
    <dbReference type="NCBI Taxonomy" id="879566"/>
    <lineage>
        <taxon>Bacteria</taxon>
        <taxon>Bacillati</taxon>
        <taxon>Bacillota</taxon>
        <taxon>Clostridia</taxon>
        <taxon>Lachnospirales</taxon>
        <taxon>Lachnospiraceae</taxon>
        <taxon>Acetatifactor</taxon>
    </lineage>
</organism>
<evidence type="ECO:0000256" key="1">
    <source>
        <dbReference type="ARBA" id="ARBA00004162"/>
    </source>
</evidence>
<dbReference type="InterPro" id="IPR003849">
    <property type="entry name" value="Preprotein_translocase_YajC"/>
</dbReference>
<evidence type="ECO:0000256" key="9">
    <source>
        <dbReference type="ARBA" id="ARBA00023136"/>
    </source>
</evidence>
<protein>
    <submittedName>
        <fullName evidence="11">Preprotein translocase subunit YajC</fullName>
    </submittedName>
</protein>
<evidence type="ECO:0000256" key="6">
    <source>
        <dbReference type="ARBA" id="ARBA00022927"/>
    </source>
</evidence>
<keyword evidence="9 10" id="KW-0472">Membrane</keyword>
<proteinExistence type="inferred from homology"/>
<dbReference type="Proteomes" id="UP000236311">
    <property type="component" value="Unassembled WGS sequence"/>
</dbReference>
<dbReference type="AlphaFoldDB" id="A0A2K4ZDH5"/>